<proteinExistence type="inferred from homology"/>
<reference evidence="3" key="1">
    <citation type="submission" date="2018-06" db="EMBL/GenBank/DDBJ databases">
        <authorList>
            <person name="Zhirakovskaya E."/>
        </authorList>
    </citation>
    <scope>NUCLEOTIDE SEQUENCE</scope>
</reference>
<protein>
    <submittedName>
        <fullName evidence="3">ABC-type antimicrobial peptide transport system, ATPase component</fullName>
    </submittedName>
</protein>
<feature type="non-terminal residue" evidence="3">
    <location>
        <position position="135"/>
    </location>
</feature>
<feature type="domain" description="ABC transporter" evidence="2">
    <location>
        <begin position="21"/>
        <end position="133"/>
    </location>
</feature>
<organism evidence="3">
    <name type="scientific">hydrothermal vent metagenome</name>
    <dbReference type="NCBI Taxonomy" id="652676"/>
    <lineage>
        <taxon>unclassified sequences</taxon>
        <taxon>metagenomes</taxon>
        <taxon>ecological metagenomes</taxon>
    </lineage>
</organism>
<dbReference type="InterPro" id="IPR027417">
    <property type="entry name" value="P-loop_NTPase"/>
</dbReference>
<name>A0A3B1AHU4_9ZZZZ</name>
<evidence type="ECO:0000259" key="2">
    <source>
        <dbReference type="Pfam" id="PF00005"/>
    </source>
</evidence>
<dbReference type="EMBL" id="UOFV01000388">
    <property type="protein sequence ID" value="VAX03312.1"/>
    <property type="molecule type" value="Genomic_DNA"/>
</dbReference>
<evidence type="ECO:0000256" key="1">
    <source>
        <dbReference type="ARBA" id="ARBA00005417"/>
    </source>
</evidence>
<dbReference type="PANTHER" id="PTHR42798">
    <property type="entry name" value="LIPOPROTEIN-RELEASING SYSTEM ATP-BINDING PROTEIN LOLD"/>
    <property type="match status" value="1"/>
</dbReference>
<gene>
    <name evidence="3" type="ORF">MNBD_GAMMA19-1774</name>
</gene>
<dbReference type="GO" id="GO:0016887">
    <property type="term" value="F:ATP hydrolysis activity"/>
    <property type="evidence" value="ECO:0007669"/>
    <property type="project" value="InterPro"/>
</dbReference>
<dbReference type="SUPFAM" id="SSF52540">
    <property type="entry name" value="P-loop containing nucleoside triphosphate hydrolases"/>
    <property type="match status" value="1"/>
</dbReference>
<dbReference type="Gene3D" id="3.40.50.300">
    <property type="entry name" value="P-loop containing nucleotide triphosphate hydrolases"/>
    <property type="match status" value="1"/>
</dbReference>
<accession>A0A3B1AHU4</accession>
<dbReference type="Pfam" id="PF00005">
    <property type="entry name" value="ABC_tran"/>
    <property type="match status" value="1"/>
</dbReference>
<dbReference type="PANTHER" id="PTHR42798:SF7">
    <property type="entry name" value="ALPHA-D-RIBOSE 1-METHYLPHOSPHONATE 5-TRIPHOSPHATE SYNTHASE SUBUNIT PHNL"/>
    <property type="match status" value="1"/>
</dbReference>
<dbReference type="AlphaFoldDB" id="A0A3B1AHU4"/>
<dbReference type="GO" id="GO:0005524">
    <property type="term" value="F:ATP binding"/>
    <property type="evidence" value="ECO:0007669"/>
    <property type="project" value="InterPro"/>
</dbReference>
<comment type="similarity">
    <text evidence="1">Belongs to the ABC transporter superfamily.</text>
</comment>
<dbReference type="InterPro" id="IPR003439">
    <property type="entry name" value="ABC_transporter-like_ATP-bd"/>
</dbReference>
<sequence length="135" mass="14968">MIQLTDIQRNFQVGDQQVHALRDINLQVSAGEYISIMGPSGSGKSTLLNMIGLLDQPTAGHYQLDGQDVTTLSDEQQARTRREKIGFVFQFFHLVPRLTAAQNIALPLMLSGMNEKERNKKVTQALAQMGIADRA</sequence>
<evidence type="ECO:0000313" key="3">
    <source>
        <dbReference type="EMBL" id="VAX03312.1"/>
    </source>
</evidence>